<evidence type="ECO:0000313" key="2">
    <source>
        <dbReference type="EMBL" id="MBF5055092.1"/>
    </source>
</evidence>
<organism evidence="2 3">
    <name type="scientific">Alloalcanivorax profundimaris</name>
    <dbReference type="NCBI Taxonomy" id="2735259"/>
    <lineage>
        <taxon>Bacteria</taxon>
        <taxon>Pseudomonadati</taxon>
        <taxon>Pseudomonadota</taxon>
        <taxon>Gammaproteobacteria</taxon>
        <taxon>Oceanospirillales</taxon>
        <taxon>Alcanivoracaceae</taxon>
        <taxon>Alloalcanivorax</taxon>
    </lineage>
</organism>
<evidence type="ECO:0000313" key="3">
    <source>
        <dbReference type="Proteomes" id="UP000662703"/>
    </source>
</evidence>
<dbReference type="EMBL" id="ARXX01000003">
    <property type="protein sequence ID" value="MBF5055092.1"/>
    <property type="molecule type" value="Genomic_DNA"/>
</dbReference>
<sequence>MITVLSGCAMVWKSTGDILVTFGEAEMAPHLLAYDDIRMGCITGEAQTPLLMSFEEVGSWPEKLGVMTFTTAAVCVEQMALEEELRYQREVRAGNVSAAQDARIAQKRLSATAAKRLYKAFRIMDEKYGPLEEGQCPRLRKDFDELVWLVGNVAGVQALVADGVADGTVGVPRDIVAKVERRMKCLDSEKWWGAPMAVRATIWSILPQLAPEGAQPWRTLKQSEQMGFEQGVRLSSALYAMSAYSKGDNQRLREAIRNFAANDQNLNPDYAMIDTIAGLLVTGLSDRLWTENTGKRTPLSGLGTFWDDQPDEPEMDINDLL</sequence>
<keyword evidence="3" id="KW-1185">Reference proteome</keyword>
<accession>A0ABS0ALS9</accession>
<name>A0ABS0ALS9_9GAMM</name>
<feature type="region of interest" description="Disordered" evidence="1">
    <location>
        <begin position="300"/>
        <end position="321"/>
    </location>
</feature>
<protein>
    <submittedName>
        <fullName evidence="2">Uncharacterized protein</fullName>
    </submittedName>
</protein>
<dbReference type="Proteomes" id="UP000662703">
    <property type="component" value="Unassembled WGS sequence"/>
</dbReference>
<proteinExistence type="predicted"/>
<feature type="compositionally biased region" description="Acidic residues" evidence="1">
    <location>
        <begin position="308"/>
        <end position="321"/>
    </location>
</feature>
<comment type="caution">
    <text evidence="2">The sequence shown here is derived from an EMBL/GenBank/DDBJ whole genome shotgun (WGS) entry which is preliminary data.</text>
</comment>
<gene>
    <name evidence="2" type="ORF">Y5W_00386</name>
</gene>
<reference evidence="2 3" key="1">
    <citation type="submission" date="2012-09" db="EMBL/GenBank/DDBJ databases">
        <title>Genome Sequence of alkane-degrading Bacterium Alcanivorax sp. 521-1.</title>
        <authorList>
            <person name="Lai Q."/>
            <person name="Shao Z."/>
        </authorList>
    </citation>
    <scope>NUCLEOTIDE SEQUENCE [LARGE SCALE GENOMIC DNA]</scope>
    <source>
        <strain evidence="2 3">521-1</strain>
    </source>
</reference>
<dbReference type="RefSeq" id="WP_228548463.1">
    <property type="nucleotide sequence ID" value="NZ_ARXX01000003.1"/>
</dbReference>
<evidence type="ECO:0000256" key="1">
    <source>
        <dbReference type="SAM" id="MobiDB-lite"/>
    </source>
</evidence>